<dbReference type="OrthoDB" id="6059155at2"/>
<name>A0A562CXZ4_9GAMM</name>
<keyword evidence="3" id="KW-1185">Reference proteome</keyword>
<protein>
    <submittedName>
        <fullName evidence="2">Uncharacterized protein</fullName>
    </submittedName>
</protein>
<organism evidence="2 3">
    <name type="scientific">Pseudoxanthomonas taiwanensis J19</name>
    <dbReference type="NCBI Taxonomy" id="935569"/>
    <lineage>
        <taxon>Bacteria</taxon>
        <taxon>Pseudomonadati</taxon>
        <taxon>Pseudomonadota</taxon>
        <taxon>Gammaproteobacteria</taxon>
        <taxon>Lysobacterales</taxon>
        <taxon>Lysobacteraceae</taxon>
        <taxon>Pseudoxanthomonas</taxon>
    </lineage>
</organism>
<gene>
    <name evidence="2" type="ORF">L613_009900000020</name>
</gene>
<evidence type="ECO:0000313" key="2">
    <source>
        <dbReference type="EMBL" id="TWH01901.1"/>
    </source>
</evidence>
<dbReference type="EMBL" id="VLJS01000134">
    <property type="protein sequence ID" value="TWH01901.1"/>
    <property type="molecule type" value="Genomic_DNA"/>
</dbReference>
<accession>A0A562CXZ4</accession>
<evidence type="ECO:0000313" key="3">
    <source>
        <dbReference type="Proteomes" id="UP000321583"/>
    </source>
</evidence>
<feature type="transmembrane region" description="Helical" evidence="1">
    <location>
        <begin position="48"/>
        <end position="65"/>
    </location>
</feature>
<keyword evidence="1" id="KW-0812">Transmembrane</keyword>
<dbReference type="AlphaFoldDB" id="A0A562CXZ4"/>
<dbReference type="Proteomes" id="UP000321583">
    <property type="component" value="Unassembled WGS sequence"/>
</dbReference>
<sequence>MSADEAALSAEQVAHRNRIHAYGLVAGTMAVIAVAAILWFWLARDYPVLRYVFIAGAAPFAWYAGRLPMEAWLAADARCAACGAPYAVSETGREETLVAATPRRRESVVGRSISGPNEGKTLVRKESWTEERYQVVVTRACSECGDVRSTQSVRTIQANRTSDDVYRR</sequence>
<dbReference type="RefSeq" id="WP_019399248.1">
    <property type="nucleotide sequence ID" value="NZ_VLJS01000134.1"/>
</dbReference>
<keyword evidence="1" id="KW-1133">Transmembrane helix</keyword>
<evidence type="ECO:0000256" key="1">
    <source>
        <dbReference type="SAM" id="Phobius"/>
    </source>
</evidence>
<feature type="transmembrane region" description="Helical" evidence="1">
    <location>
        <begin position="21"/>
        <end position="42"/>
    </location>
</feature>
<keyword evidence="1" id="KW-0472">Membrane</keyword>
<proteinExistence type="predicted"/>
<reference evidence="2 3" key="1">
    <citation type="submission" date="2019-07" db="EMBL/GenBank/DDBJ databases">
        <title>Genome sequencing of lignin-degrading bacterial isolates.</title>
        <authorList>
            <person name="Gladden J."/>
        </authorList>
    </citation>
    <scope>NUCLEOTIDE SEQUENCE [LARGE SCALE GENOMIC DNA]</scope>
    <source>
        <strain evidence="2 3">J19</strain>
    </source>
</reference>
<comment type="caution">
    <text evidence="2">The sequence shown here is derived from an EMBL/GenBank/DDBJ whole genome shotgun (WGS) entry which is preliminary data.</text>
</comment>